<dbReference type="OrthoDB" id="20783at2759"/>
<evidence type="ECO:0000259" key="2">
    <source>
        <dbReference type="Pfam" id="PF01504"/>
    </source>
</evidence>
<feature type="region of interest" description="Disordered" evidence="1">
    <location>
        <begin position="1"/>
        <end position="121"/>
    </location>
</feature>
<dbReference type="InterPro" id="IPR027483">
    <property type="entry name" value="PInositol-4-P-4/5-kinase_C_sf"/>
</dbReference>
<keyword evidence="4" id="KW-1185">Reference proteome</keyword>
<comment type="caution">
    <text evidence="3">The sequence shown here is derived from an EMBL/GenBank/DDBJ whole genome shotgun (WGS) entry which is preliminary data.</text>
</comment>
<protein>
    <recommendedName>
        <fullName evidence="2">PIPK domain-containing protein</fullName>
    </recommendedName>
</protein>
<proteinExistence type="predicted"/>
<feature type="non-terminal residue" evidence="3">
    <location>
        <position position="225"/>
    </location>
</feature>
<evidence type="ECO:0000313" key="4">
    <source>
        <dbReference type="Proteomes" id="UP000023152"/>
    </source>
</evidence>
<accession>X6N4U7</accession>
<dbReference type="GO" id="GO:0046488">
    <property type="term" value="P:phosphatidylinositol metabolic process"/>
    <property type="evidence" value="ECO:0007669"/>
    <property type="project" value="InterPro"/>
</dbReference>
<dbReference type="Gene3D" id="3.30.810.10">
    <property type="entry name" value="2-Layer Sandwich"/>
    <property type="match status" value="1"/>
</dbReference>
<dbReference type="InterPro" id="IPR002498">
    <property type="entry name" value="PInositol-4-P-4/5-kinase_core"/>
</dbReference>
<organism evidence="3 4">
    <name type="scientific">Reticulomyxa filosa</name>
    <dbReference type="NCBI Taxonomy" id="46433"/>
    <lineage>
        <taxon>Eukaryota</taxon>
        <taxon>Sar</taxon>
        <taxon>Rhizaria</taxon>
        <taxon>Retaria</taxon>
        <taxon>Foraminifera</taxon>
        <taxon>Monothalamids</taxon>
        <taxon>Reticulomyxidae</taxon>
        <taxon>Reticulomyxa</taxon>
    </lineage>
</organism>
<feature type="compositionally biased region" description="Basic and acidic residues" evidence="1">
    <location>
        <begin position="107"/>
        <end position="121"/>
    </location>
</feature>
<evidence type="ECO:0000313" key="3">
    <source>
        <dbReference type="EMBL" id="ETO20784.1"/>
    </source>
</evidence>
<feature type="compositionally biased region" description="Polar residues" evidence="1">
    <location>
        <begin position="68"/>
        <end position="77"/>
    </location>
</feature>
<dbReference type="SUPFAM" id="SSF56104">
    <property type="entry name" value="SAICAR synthase-like"/>
    <property type="match status" value="1"/>
</dbReference>
<feature type="compositionally biased region" description="Polar residues" evidence="1">
    <location>
        <begin position="90"/>
        <end position="106"/>
    </location>
</feature>
<dbReference type="Proteomes" id="UP000023152">
    <property type="component" value="Unassembled WGS sequence"/>
</dbReference>
<sequence length="225" mass="24385">MSSSPEPSSVASPVNPIPNATAVATDTTTTTTITTTTTGTGASATATAPTEASNATVTTAKETDTHLHNGNATNTSHTKLKTPPPPVASAETNTTSPVTNGNGNDTKSNDDDTEEKKEDPNIRVASHRISQLGSNPFSKQYVIKRPLESKFEVPELIENRQLEVEEEEQEENPNIFMRHHGGITYIDDEGNLGNEVYLCGIIDILQKYNKRKKVENFFKGIKQDT</sequence>
<gene>
    <name evidence="3" type="ORF">RFI_16434</name>
</gene>
<evidence type="ECO:0000256" key="1">
    <source>
        <dbReference type="SAM" id="MobiDB-lite"/>
    </source>
</evidence>
<reference evidence="3 4" key="1">
    <citation type="journal article" date="2013" name="Curr. Biol.">
        <title>The Genome of the Foraminiferan Reticulomyxa filosa.</title>
        <authorList>
            <person name="Glockner G."/>
            <person name="Hulsmann N."/>
            <person name="Schleicher M."/>
            <person name="Noegel A.A."/>
            <person name="Eichinger L."/>
            <person name="Gallinger C."/>
            <person name="Pawlowski J."/>
            <person name="Sierra R."/>
            <person name="Euteneuer U."/>
            <person name="Pillet L."/>
            <person name="Moustafa A."/>
            <person name="Platzer M."/>
            <person name="Groth M."/>
            <person name="Szafranski K."/>
            <person name="Schliwa M."/>
        </authorList>
    </citation>
    <scope>NUCLEOTIDE SEQUENCE [LARGE SCALE GENOMIC DNA]</scope>
</reference>
<dbReference type="EMBL" id="ASPP01012267">
    <property type="protein sequence ID" value="ETO20784.1"/>
    <property type="molecule type" value="Genomic_DNA"/>
</dbReference>
<dbReference type="GO" id="GO:0052742">
    <property type="term" value="F:phosphatidylinositol kinase activity"/>
    <property type="evidence" value="ECO:0007669"/>
    <property type="project" value="InterPro"/>
</dbReference>
<dbReference type="Pfam" id="PF01504">
    <property type="entry name" value="PIP5K"/>
    <property type="match status" value="1"/>
</dbReference>
<feature type="compositionally biased region" description="Low complexity" evidence="1">
    <location>
        <begin position="1"/>
        <end position="56"/>
    </location>
</feature>
<dbReference type="AlphaFoldDB" id="X6N4U7"/>
<name>X6N4U7_RETFI</name>
<feature type="domain" description="PIPK" evidence="2">
    <location>
        <begin position="106"/>
        <end position="224"/>
    </location>
</feature>